<dbReference type="EMBL" id="UZAN01054793">
    <property type="protein sequence ID" value="VDP90586.1"/>
    <property type="molecule type" value="Genomic_DNA"/>
</dbReference>
<dbReference type="Proteomes" id="UP000272942">
    <property type="component" value="Unassembled WGS sequence"/>
</dbReference>
<dbReference type="WBParaSite" id="ECPE_0001335301-mRNA-1">
    <property type="protein sequence ID" value="ECPE_0001335301-mRNA-1"/>
    <property type="gene ID" value="ECPE_0001335301"/>
</dbReference>
<feature type="transmembrane region" description="Helical" evidence="1">
    <location>
        <begin position="12"/>
        <end position="38"/>
    </location>
</feature>
<evidence type="ECO:0000313" key="4">
    <source>
        <dbReference type="WBParaSite" id="ECPE_0001335301-mRNA-1"/>
    </source>
</evidence>
<name>A0A183B279_9TREM</name>
<reference evidence="4" key="1">
    <citation type="submission" date="2016-06" db="UniProtKB">
        <authorList>
            <consortium name="WormBaseParasite"/>
        </authorList>
    </citation>
    <scope>IDENTIFICATION</scope>
</reference>
<organism evidence="4">
    <name type="scientific">Echinostoma caproni</name>
    <dbReference type="NCBI Taxonomy" id="27848"/>
    <lineage>
        <taxon>Eukaryota</taxon>
        <taxon>Metazoa</taxon>
        <taxon>Spiralia</taxon>
        <taxon>Lophotrochozoa</taxon>
        <taxon>Platyhelminthes</taxon>
        <taxon>Trematoda</taxon>
        <taxon>Digenea</taxon>
        <taxon>Plagiorchiida</taxon>
        <taxon>Echinostomata</taxon>
        <taxon>Echinostomatoidea</taxon>
        <taxon>Echinostomatidae</taxon>
        <taxon>Echinostoma</taxon>
    </lineage>
</organism>
<evidence type="ECO:0000313" key="3">
    <source>
        <dbReference type="Proteomes" id="UP000272942"/>
    </source>
</evidence>
<sequence length="80" mass="8645">MTQLTFSDTEVFLLLVISTSLAVYGGVVFMLLLAATSVPRPCPAIGYYGSDPSFKERVGLALYCQLAKIGLMVSPVGYHR</sequence>
<protein>
    <submittedName>
        <fullName evidence="4">FXYD domain-containing ion transport regulator</fullName>
    </submittedName>
</protein>
<keyword evidence="1" id="KW-0812">Transmembrane</keyword>
<evidence type="ECO:0000256" key="1">
    <source>
        <dbReference type="SAM" id="Phobius"/>
    </source>
</evidence>
<keyword evidence="1" id="KW-0472">Membrane</keyword>
<accession>A0A183B279</accession>
<evidence type="ECO:0000313" key="2">
    <source>
        <dbReference type="EMBL" id="VDP90586.1"/>
    </source>
</evidence>
<gene>
    <name evidence="2" type="ORF">ECPE_LOCUS13314</name>
</gene>
<proteinExistence type="predicted"/>
<reference evidence="2 3" key="2">
    <citation type="submission" date="2018-11" db="EMBL/GenBank/DDBJ databases">
        <authorList>
            <consortium name="Pathogen Informatics"/>
        </authorList>
    </citation>
    <scope>NUCLEOTIDE SEQUENCE [LARGE SCALE GENOMIC DNA]</scope>
    <source>
        <strain evidence="2 3">Egypt</strain>
    </source>
</reference>
<keyword evidence="1" id="KW-1133">Transmembrane helix</keyword>
<keyword evidence="3" id="KW-1185">Reference proteome</keyword>
<dbReference type="AlphaFoldDB" id="A0A183B279"/>
<dbReference type="OrthoDB" id="6270649at2759"/>